<evidence type="ECO:0000313" key="3">
    <source>
        <dbReference type="EMBL" id="SVE48188.1"/>
    </source>
</evidence>
<dbReference type="InterPro" id="IPR036812">
    <property type="entry name" value="NAD(P)_OxRdtase_dom_sf"/>
</dbReference>
<sequence>VNFIDTADVYNKGLSEQIVGRAIKTDRSNWVLASKAGNPMGIDKHCRGLSRKWMMEAIDGSLKRLDTDYLDIWYLHLPDPETPIRETVDTVGQVLRSGKIHYWGVSNYRGWQIAELAMTADRLGVPRPAVCQPYYNAMNRMPEVEVLPACDYYGLGVAPYSPLARGILTGKYELKADPQEETRAGRKDSRMLETEFRKESLKHALSIADHCQKRGCSPVSFAVLWLLNNSLVS</sequence>
<name>A0A383DWH7_9ZZZZ</name>
<feature type="non-terminal residue" evidence="3">
    <location>
        <position position="1"/>
    </location>
</feature>
<accession>A0A383DWH7</accession>
<dbReference type="Gene3D" id="3.20.20.100">
    <property type="entry name" value="NADP-dependent oxidoreductase domain"/>
    <property type="match status" value="1"/>
</dbReference>
<protein>
    <recommendedName>
        <fullName evidence="2">NADP-dependent oxidoreductase domain-containing protein</fullName>
    </recommendedName>
</protein>
<evidence type="ECO:0000259" key="2">
    <source>
        <dbReference type="Pfam" id="PF00248"/>
    </source>
</evidence>
<dbReference type="InterPro" id="IPR023210">
    <property type="entry name" value="NADP_OxRdtase_dom"/>
</dbReference>
<gene>
    <name evidence="3" type="ORF">METZ01_LOCUS501042</name>
</gene>
<evidence type="ECO:0000256" key="1">
    <source>
        <dbReference type="ARBA" id="ARBA00023002"/>
    </source>
</evidence>
<dbReference type="SUPFAM" id="SSF51430">
    <property type="entry name" value="NAD(P)-linked oxidoreductase"/>
    <property type="match status" value="1"/>
</dbReference>
<organism evidence="3">
    <name type="scientific">marine metagenome</name>
    <dbReference type="NCBI Taxonomy" id="408172"/>
    <lineage>
        <taxon>unclassified sequences</taxon>
        <taxon>metagenomes</taxon>
        <taxon>ecological metagenomes</taxon>
    </lineage>
</organism>
<dbReference type="InterPro" id="IPR050523">
    <property type="entry name" value="AKR_Detox_Biosynth"/>
</dbReference>
<feature type="domain" description="NADP-dependent oxidoreductase" evidence="2">
    <location>
        <begin position="1"/>
        <end position="230"/>
    </location>
</feature>
<dbReference type="Pfam" id="PF00248">
    <property type="entry name" value="Aldo_ket_red"/>
    <property type="match status" value="1"/>
</dbReference>
<proteinExistence type="predicted"/>
<dbReference type="PANTHER" id="PTHR43364">
    <property type="entry name" value="NADH-SPECIFIC METHYLGLYOXAL REDUCTASE-RELATED"/>
    <property type="match status" value="1"/>
</dbReference>
<reference evidence="3" key="1">
    <citation type="submission" date="2018-05" db="EMBL/GenBank/DDBJ databases">
        <authorList>
            <person name="Lanie J.A."/>
            <person name="Ng W.-L."/>
            <person name="Kazmierczak K.M."/>
            <person name="Andrzejewski T.M."/>
            <person name="Davidsen T.M."/>
            <person name="Wayne K.J."/>
            <person name="Tettelin H."/>
            <person name="Glass J.I."/>
            <person name="Rusch D."/>
            <person name="Podicherti R."/>
            <person name="Tsui H.-C.T."/>
            <person name="Winkler M.E."/>
        </authorList>
    </citation>
    <scope>NUCLEOTIDE SEQUENCE</scope>
</reference>
<keyword evidence="1" id="KW-0560">Oxidoreductase</keyword>
<dbReference type="EMBL" id="UINC01220324">
    <property type="protein sequence ID" value="SVE48188.1"/>
    <property type="molecule type" value="Genomic_DNA"/>
</dbReference>
<dbReference type="GO" id="GO:0005829">
    <property type="term" value="C:cytosol"/>
    <property type="evidence" value="ECO:0007669"/>
    <property type="project" value="TreeGrafter"/>
</dbReference>
<dbReference type="PANTHER" id="PTHR43364:SF4">
    <property type="entry name" value="NAD(P)-LINKED OXIDOREDUCTASE SUPERFAMILY PROTEIN"/>
    <property type="match status" value="1"/>
</dbReference>
<feature type="non-terminal residue" evidence="3">
    <location>
        <position position="233"/>
    </location>
</feature>
<dbReference type="GO" id="GO:0016491">
    <property type="term" value="F:oxidoreductase activity"/>
    <property type="evidence" value="ECO:0007669"/>
    <property type="project" value="UniProtKB-KW"/>
</dbReference>
<dbReference type="AlphaFoldDB" id="A0A383DWH7"/>